<proteinExistence type="predicted"/>
<keyword evidence="2" id="KW-1185">Reference proteome</keyword>
<dbReference type="Proteomes" id="UP000654075">
    <property type="component" value="Unassembled WGS sequence"/>
</dbReference>
<organism evidence="1 2">
    <name type="scientific">Polarella glacialis</name>
    <name type="common">Dinoflagellate</name>
    <dbReference type="NCBI Taxonomy" id="89957"/>
    <lineage>
        <taxon>Eukaryota</taxon>
        <taxon>Sar</taxon>
        <taxon>Alveolata</taxon>
        <taxon>Dinophyceae</taxon>
        <taxon>Suessiales</taxon>
        <taxon>Suessiaceae</taxon>
        <taxon>Polarella</taxon>
    </lineage>
</organism>
<evidence type="ECO:0000313" key="1">
    <source>
        <dbReference type="EMBL" id="CAE8631473.1"/>
    </source>
</evidence>
<gene>
    <name evidence="1" type="ORF">PGLA1383_LOCUS47577</name>
</gene>
<dbReference type="AlphaFoldDB" id="A0A813H1F9"/>
<evidence type="ECO:0000313" key="2">
    <source>
        <dbReference type="Proteomes" id="UP000654075"/>
    </source>
</evidence>
<reference evidence="1" key="1">
    <citation type="submission" date="2021-02" db="EMBL/GenBank/DDBJ databases">
        <authorList>
            <person name="Dougan E. K."/>
            <person name="Rhodes N."/>
            <person name="Thang M."/>
            <person name="Chan C."/>
        </authorList>
    </citation>
    <scope>NUCLEOTIDE SEQUENCE</scope>
</reference>
<sequence length="114" mass="12901">MYTRFLTWLYQISRNQGYWKLAGFSCHGPLWSATVSSFACGVAYLGWAMWRESGHKPLSNVAFFVKEGSEMFTGTLFATALFRPPVGYSYRTLALTAAPAFFWPLLRAAVRLEV</sequence>
<comment type="caution">
    <text evidence="1">The sequence shown here is derived from an EMBL/GenBank/DDBJ whole genome shotgun (WGS) entry which is preliminary data.</text>
</comment>
<name>A0A813H1F9_POLGL</name>
<dbReference type="EMBL" id="CAJNNV010030135">
    <property type="protein sequence ID" value="CAE8631473.1"/>
    <property type="molecule type" value="Genomic_DNA"/>
</dbReference>
<accession>A0A813H1F9</accession>
<protein>
    <submittedName>
        <fullName evidence="1">Uncharacterized protein</fullName>
    </submittedName>
</protein>